<feature type="zinc finger region" description="C3H1-type" evidence="4">
    <location>
        <begin position="52"/>
        <end position="80"/>
    </location>
</feature>
<dbReference type="InterPro" id="IPR036855">
    <property type="entry name" value="Znf_CCCH_sf"/>
</dbReference>
<protein>
    <submittedName>
        <fullName evidence="6">Zinc finger matrin-type 5</fullName>
    </submittedName>
</protein>
<dbReference type="InterPro" id="IPR013085">
    <property type="entry name" value="U1-CZ_Znf_C2H2"/>
</dbReference>
<name>A0A3M7R3B2_BRAPC</name>
<evidence type="ECO:0000259" key="5">
    <source>
        <dbReference type="PROSITE" id="PS50103"/>
    </source>
</evidence>
<evidence type="ECO:0000256" key="2">
    <source>
        <dbReference type="ARBA" id="ARBA00022771"/>
    </source>
</evidence>
<accession>A0A3M7R3B2</accession>
<organism evidence="6 7">
    <name type="scientific">Brachionus plicatilis</name>
    <name type="common">Marine rotifer</name>
    <name type="synonym">Brachionus muelleri</name>
    <dbReference type="NCBI Taxonomy" id="10195"/>
    <lineage>
        <taxon>Eukaryota</taxon>
        <taxon>Metazoa</taxon>
        <taxon>Spiralia</taxon>
        <taxon>Gnathifera</taxon>
        <taxon>Rotifera</taxon>
        <taxon>Eurotatoria</taxon>
        <taxon>Monogononta</taxon>
        <taxon>Pseudotrocha</taxon>
        <taxon>Ploima</taxon>
        <taxon>Brachionidae</taxon>
        <taxon>Brachionus</taxon>
    </lineage>
</organism>
<dbReference type="AlphaFoldDB" id="A0A3M7R3B2"/>
<keyword evidence="7" id="KW-1185">Reference proteome</keyword>
<gene>
    <name evidence="6" type="ORF">BpHYR1_042114</name>
</gene>
<dbReference type="GO" id="GO:0008270">
    <property type="term" value="F:zinc ion binding"/>
    <property type="evidence" value="ECO:0007669"/>
    <property type="project" value="UniProtKB-KW"/>
</dbReference>
<dbReference type="PANTHER" id="PTHR16465">
    <property type="entry name" value="NUCLEASE-RELATED"/>
    <property type="match status" value="1"/>
</dbReference>
<dbReference type="PANTHER" id="PTHR16465:SF0">
    <property type="entry name" value="ZINC FINGER MATRIN-TYPE PROTEIN 5"/>
    <property type="match status" value="1"/>
</dbReference>
<dbReference type="SUPFAM" id="SSF57667">
    <property type="entry name" value="beta-beta-alpha zinc fingers"/>
    <property type="match status" value="1"/>
</dbReference>
<dbReference type="Gene3D" id="3.30.160.60">
    <property type="entry name" value="Classic Zinc Finger"/>
    <property type="match status" value="1"/>
</dbReference>
<dbReference type="STRING" id="10195.A0A3M7R3B2"/>
<dbReference type="PROSITE" id="PS50103">
    <property type="entry name" value="ZF_C3H1"/>
    <property type="match status" value="1"/>
</dbReference>
<dbReference type="InterPro" id="IPR036236">
    <property type="entry name" value="Znf_C2H2_sf"/>
</dbReference>
<proteinExistence type="predicted"/>
<dbReference type="InterPro" id="IPR000571">
    <property type="entry name" value="Znf_CCCH"/>
</dbReference>
<dbReference type="Pfam" id="PF06220">
    <property type="entry name" value="zf-U1"/>
    <property type="match status" value="1"/>
</dbReference>
<evidence type="ECO:0000313" key="7">
    <source>
        <dbReference type="Proteomes" id="UP000276133"/>
    </source>
</evidence>
<dbReference type="EMBL" id="REGN01004385">
    <property type="protein sequence ID" value="RNA17725.1"/>
    <property type="molecule type" value="Genomic_DNA"/>
</dbReference>
<dbReference type="Proteomes" id="UP000276133">
    <property type="component" value="Unassembled WGS sequence"/>
</dbReference>
<evidence type="ECO:0000256" key="4">
    <source>
        <dbReference type="PROSITE-ProRule" id="PRU00723"/>
    </source>
</evidence>
<keyword evidence="3 4" id="KW-0862">Zinc</keyword>
<dbReference type="SUPFAM" id="SSF90229">
    <property type="entry name" value="CCCH zinc finger"/>
    <property type="match status" value="1"/>
</dbReference>
<evidence type="ECO:0000313" key="6">
    <source>
        <dbReference type="EMBL" id="RNA17725.1"/>
    </source>
</evidence>
<evidence type="ECO:0000256" key="1">
    <source>
        <dbReference type="ARBA" id="ARBA00022723"/>
    </source>
</evidence>
<keyword evidence="1 4" id="KW-0479">Metal-binding</keyword>
<keyword evidence="2 4" id="KW-0863">Zinc-finger</keyword>
<sequence length="179" mass="21652">MGKRYYCDFCDKSIPNNSDAIKKHNEGTQHQTIRKNYYLKYKDLETILEEEREKTHPCIRFFNHGHCNFGELCWSSHRTQEQKQHLEDLYRLECHKKVKFEEEKRKNEAPIKKKIQVKEYLSEHLGHLEKHEIENFFPKYFVPKKIKLLNMPIIPPSLVPPNFNDFINYEPNSWSDDPN</sequence>
<dbReference type="GO" id="GO:0005689">
    <property type="term" value="C:U12-type spliceosomal complex"/>
    <property type="evidence" value="ECO:0007669"/>
    <property type="project" value="TreeGrafter"/>
</dbReference>
<comment type="caution">
    <text evidence="6">The sequence shown here is derived from an EMBL/GenBank/DDBJ whole genome shotgun (WGS) entry which is preliminary data.</text>
</comment>
<dbReference type="OrthoDB" id="2417221at2759"/>
<evidence type="ECO:0000256" key="3">
    <source>
        <dbReference type="ARBA" id="ARBA00022833"/>
    </source>
</evidence>
<reference evidence="6 7" key="1">
    <citation type="journal article" date="2018" name="Sci. Rep.">
        <title>Genomic signatures of local adaptation to the degree of environmental predictability in rotifers.</title>
        <authorList>
            <person name="Franch-Gras L."/>
            <person name="Hahn C."/>
            <person name="Garcia-Roger E.M."/>
            <person name="Carmona M.J."/>
            <person name="Serra M."/>
            <person name="Gomez A."/>
        </authorList>
    </citation>
    <scope>NUCLEOTIDE SEQUENCE [LARGE SCALE GENOMIC DNA]</scope>
    <source>
        <strain evidence="6">HYR1</strain>
    </source>
</reference>
<feature type="domain" description="C3H1-type" evidence="5">
    <location>
        <begin position="52"/>
        <end position="80"/>
    </location>
</feature>